<keyword evidence="2" id="KW-1185">Reference proteome</keyword>
<accession>A0ABS4IQP9</accession>
<dbReference type="Pfam" id="PF08002">
    <property type="entry name" value="DUF1697"/>
    <property type="match status" value="1"/>
</dbReference>
<dbReference type="InterPro" id="IPR012545">
    <property type="entry name" value="DUF1697"/>
</dbReference>
<dbReference type="EMBL" id="JAGGLB010000003">
    <property type="protein sequence ID" value="MBP1989903.1"/>
    <property type="molecule type" value="Genomic_DNA"/>
</dbReference>
<reference evidence="1 2" key="1">
    <citation type="submission" date="2021-03" db="EMBL/GenBank/DDBJ databases">
        <title>Genomic Encyclopedia of Type Strains, Phase IV (KMG-IV): sequencing the most valuable type-strain genomes for metagenomic binning, comparative biology and taxonomic classification.</title>
        <authorList>
            <person name="Goeker M."/>
        </authorList>
    </citation>
    <scope>NUCLEOTIDE SEQUENCE [LARGE SCALE GENOMIC DNA]</scope>
    <source>
        <strain evidence="1 2">DSM 26048</strain>
    </source>
</reference>
<gene>
    <name evidence="1" type="ORF">J2Z66_001501</name>
</gene>
<organism evidence="1 2">
    <name type="scientific">Paenibacillus eucommiae</name>
    <dbReference type="NCBI Taxonomy" id="1355755"/>
    <lineage>
        <taxon>Bacteria</taxon>
        <taxon>Bacillati</taxon>
        <taxon>Bacillota</taxon>
        <taxon>Bacilli</taxon>
        <taxon>Bacillales</taxon>
        <taxon>Paenibacillaceae</taxon>
        <taxon>Paenibacillus</taxon>
    </lineage>
</organism>
<name>A0ABS4IQP9_9BACL</name>
<dbReference type="Proteomes" id="UP001519287">
    <property type="component" value="Unassembled WGS sequence"/>
</dbReference>
<protein>
    <recommendedName>
        <fullName evidence="3">DUF1697 domain-containing protein</fullName>
    </recommendedName>
</protein>
<dbReference type="Gene3D" id="3.30.70.1280">
    <property type="entry name" value="SP0830-like domains"/>
    <property type="match status" value="1"/>
</dbReference>
<evidence type="ECO:0000313" key="1">
    <source>
        <dbReference type="EMBL" id="MBP1989903.1"/>
    </source>
</evidence>
<proteinExistence type="predicted"/>
<evidence type="ECO:0008006" key="3">
    <source>
        <dbReference type="Google" id="ProtNLM"/>
    </source>
</evidence>
<sequence length="46" mass="4978">MVYVALLRGINVGGNNKVVSVLGYSAFSIGMTTTALFPFRIEGCFY</sequence>
<evidence type="ECO:0000313" key="2">
    <source>
        <dbReference type="Proteomes" id="UP001519287"/>
    </source>
</evidence>
<comment type="caution">
    <text evidence="1">The sequence shown here is derived from an EMBL/GenBank/DDBJ whole genome shotgun (WGS) entry which is preliminary data.</text>
</comment>
<dbReference type="SUPFAM" id="SSF160379">
    <property type="entry name" value="SP0830-like"/>
    <property type="match status" value="1"/>
</dbReference>